<keyword evidence="1" id="KW-1133">Transmembrane helix</keyword>
<accession>E1X2S8</accession>
<dbReference type="eggNOG" id="COG1807">
    <property type="taxonomic scope" value="Bacteria"/>
</dbReference>
<feature type="transmembrane region" description="Helical" evidence="1">
    <location>
        <begin position="157"/>
        <end position="178"/>
    </location>
</feature>
<proteinExistence type="predicted"/>
<dbReference type="RefSeq" id="WP_014242912.1">
    <property type="nucleotide sequence ID" value="NC_016620.1"/>
</dbReference>
<feature type="transmembrane region" description="Helical" evidence="1">
    <location>
        <begin position="243"/>
        <end position="263"/>
    </location>
</feature>
<evidence type="ECO:0000313" key="3">
    <source>
        <dbReference type="Proteomes" id="UP000008963"/>
    </source>
</evidence>
<dbReference type="EMBL" id="FQ312005">
    <property type="protein sequence ID" value="CBW25123.1"/>
    <property type="molecule type" value="Genomic_DNA"/>
</dbReference>
<feature type="transmembrane region" description="Helical" evidence="1">
    <location>
        <begin position="275"/>
        <end position="292"/>
    </location>
</feature>
<name>E1X2S8_HALMS</name>
<feature type="transmembrane region" description="Helical" evidence="1">
    <location>
        <begin position="116"/>
        <end position="145"/>
    </location>
</feature>
<feature type="transmembrane region" description="Helical" evidence="1">
    <location>
        <begin position="91"/>
        <end position="109"/>
    </location>
</feature>
<evidence type="ECO:0000256" key="1">
    <source>
        <dbReference type="SAM" id="Phobius"/>
    </source>
</evidence>
<gene>
    <name evidence="2" type="ordered locus">BMS_0190</name>
</gene>
<evidence type="ECO:0000313" key="2">
    <source>
        <dbReference type="EMBL" id="CBW25123.1"/>
    </source>
</evidence>
<sequence length="435" mass="50707">MKPDLLFFFPGEHPEGAFFGHPGLNNFLYFLYSSIFGVSLFSMRAFSLIISCLFVLSFYYFVSVTSNRRVAFYSSLSLMMLPMFQIQSIMFFNEMGSLMFALVSLALLHQKRLKSYALFGVMALLFLESAIAFYIAISLISIFHLMKKKNMDYNKQVLGYSLVPSLFLVSFFLCEYITTGEISNHITRHVISNRLDSSVGWLGLMTDVLPRYAITFKENFSPIFLLSCVSLVIYHVLYKRKSWFLISGVKILFLPALFYLLFFTFFSEFQGGRDLYVIFLFLIFYFFQYVDLITSRKLVYALCLLVIAQGSYSRLNSTGRSHFQTSLQEYQREDIYKEFTEKILEKVDDHKCYVSSKFFYNNIYCRNFYGVQEDIEQTKKKSTPFFVLLSKNDLKKIEELKEIAQNNNLVLEKKVVGKLEGETVVVYLASQDQEQ</sequence>
<dbReference type="KEGG" id="bmx:BMS_0190"/>
<feature type="transmembrane region" description="Helical" evidence="1">
    <location>
        <begin position="29"/>
        <end position="62"/>
    </location>
</feature>
<reference evidence="3" key="1">
    <citation type="journal article" date="2013" name="ISME J.">
        <title>A small predatory core genome in the divergent marine Bacteriovorax marinus SJ and the terrestrial Bdellovibrio bacteriovorus.</title>
        <authorList>
            <person name="Crossman L.C."/>
            <person name="Chen H."/>
            <person name="Cerdeno-Tarraga A.M."/>
            <person name="Brooks K."/>
            <person name="Quail M.A."/>
            <person name="Pineiro S.A."/>
            <person name="Hobley L."/>
            <person name="Sockett R.E."/>
            <person name="Bentley S.D."/>
            <person name="Parkhill J."/>
            <person name="Williams H.N."/>
            <person name="Stine O.C."/>
        </authorList>
    </citation>
    <scope>NUCLEOTIDE SEQUENCE [LARGE SCALE GENOMIC DNA]</scope>
    <source>
        <strain evidence="3">ATCC BAA-682 / DSM 15412 / SJ</strain>
    </source>
</reference>
<dbReference type="PATRIC" id="fig|862908.3.peg.183"/>
<keyword evidence="3" id="KW-1185">Reference proteome</keyword>
<dbReference type="STRING" id="862908.BMS_0190"/>
<dbReference type="AlphaFoldDB" id="E1X2S8"/>
<dbReference type="Proteomes" id="UP000008963">
    <property type="component" value="Chromosome"/>
</dbReference>
<keyword evidence="1" id="KW-0812">Transmembrane</keyword>
<feature type="transmembrane region" description="Helical" evidence="1">
    <location>
        <begin position="220"/>
        <end position="237"/>
    </location>
</feature>
<keyword evidence="1" id="KW-0472">Membrane</keyword>
<dbReference type="HOGENOM" id="CLU_629717_0_0_7"/>
<protein>
    <submittedName>
        <fullName evidence="2">Membrane protein</fullName>
    </submittedName>
</protein>
<organism evidence="2 3">
    <name type="scientific">Halobacteriovorax marinus (strain ATCC BAA-682 / DSM 15412 / SJ)</name>
    <name type="common">Bacteriovorax marinus</name>
    <dbReference type="NCBI Taxonomy" id="862908"/>
    <lineage>
        <taxon>Bacteria</taxon>
        <taxon>Pseudomonadati</taxon>
        <taxon>Bdellovibrionota</taxon>
        <taxon>Bacteriovoracia</taxon>
        <taxon>Bacteriovoracales</taxon>
        <taxon>Halobacteriovoraceae</taxon>
        <taxon>Halobacteriovorax</taxon>
    </lineage>
</organism>